<name>A0A0F9ULE5_9ZZZZ</name>
<proteinExistence type="predicted"/>
<organism evidence="2">
    <name type="scientific">marine sediment metagenome</name>
    <dbReference type="NCBI Taxonomy" id="412755"/>
    <lineage>
        <taxon>unclassified sequences</taxon>
        <taxon>metagenomes</taxon>
        <taxon>ecological metagenomes</taxon>
    </lineage>
</organism>
<dbReference type="AlphaFoldDB" id="A0A0F9ULE5"/>
<protein>
    <submittedName>
        <fullName evidence="2">Uncharacterized protein</fullName>
    </submittedName>
</protein>
<evidence type="ECO:0000313" key="2">
    <source>
        <dbReference type="EMBL" id="KKN92444.1"/>
    </source>
</evidence>
<evidence type="ECO:0000256" key="1">
    <source>
        <dbReference type="SAM" id="MobiDB-lite"/>
    </source>
</evidence>
<dbReference type="EMBL" id="LAZR01000095">
    <property type="protein sequence ID" value="KKN92444.1"/>
    <property type="molecule type" value="Genomic_DNA"/>
</dbReference>
<reference evidence="2" key="1">
    <citation type="journal article" date="2015" name="Nature">
        <title>Complex archaea that bridge the gap between prokaryotes and eukaryotes.</title>
        <authorList>
            <person name="Spang A."/>
            <person name="Saw J.H."/>
            <person name="Jorgensen S.L."/>
            <person name="Zaremba-Niedzwiedzka K."/>
            <person name="Martijn J."/>
            <person name="Lind A.E."/>
            <person name="van Eijk R."/>
            <person name="Schleper C."/>
            <person name="Guy L."/>
            <person name="Ettema T.J."/>
        </authorList>
    </citation>
    <scope>NUCLEOTIDE SEQUENCE</scope>
</reference>
<accession>A0A0F9ULE5</accession>
<feature type="compositionally biased region" description="Polar residues" evidence="1">
    <location>
        <begin position="37"/>
        <end position="50"/>
    </location>
</feature>
<gene>
    <name evidence="2" type="ORF">LCGC14_0209350</name>
</gene>
<feature type="region of interest" description="Disordered" evidence="1">
    <location>
        <begin position="37"/>
        <end position="62"/>
    </location>
</feature>
<comment type="caution">
    <text evidence="2">The sequence shown here is derived from an EMBL/GenBank/DDBJ whole genome shotgun (WGS) entry which is preliminary data.</text>
</comment>
<sequence>MNELELTQKLREKYVGDLPKAHKERSVEDALQEALDNTTPERAGAPNQSHYAFEGDDELEWI</sequence>